<dbReference type="Pfam" id="PF00805">
    <property type="entry name" value="Pentapeptide"/>
    <property type="match status" value="3"/>
</dbReference>
<dbReference type="PANTHER" id="PTHR14136">
    <property type="entry name" value="BTB_POZ DOMAIN-CONTAINING PROTEIN KCTD9"/>
    <property type="match status" value="1"/>
</dbReference>
<gene>
    <name evidence="1" type="ORF">FF36_01218</name>
</gene>
<keyword evidence="2" id="KW-1185">Reference proteome</keyword>
<dbReference type="InterPro" id="IPR001646">
    <property type="entry name" value="5peptide_repeat"/>
</dbReference>
<reference evidence="1 2" key="2">
    <citation type="journal article" date="2016" name="Genome Announc.">
        <title>Permanent Draft Genome Sequences for Two Variants of Frankia sp. Strain CpI1, the First Frankia Strain Isolated from Root Nodules of Comptonia peregrina.</title>
        <authorList>
            <person name="Oshone R."/>
            <person name="Hurst S.G.IV."/>
            <person name="Abebe-Akele F."/>
            <person name="Simpson S."/>
            <person name="Morris K."/>
            <person name="Thomas W.K."/>
            <person name="Tisa L.S."/>
        </authorList>
    </citation>
    <scope>NUCLEOTIDE SEQUENCE [LARGE SCALE GENOMIC DNA]</scope>
    <source>
        <strain evidence="2">CpI1-S</strain>
    </source>
</reference>
<protein>
    <submittedName>
        <fullName evidence="1">Putative low-complexity protein</fullName>
    </submittedName>
</protein>
<dbReference type="SUPFAM" id="SSF141571">
    <property type="entry name" value="Pentapeptide repeat-like"/>
    <property type="match status" value="1"/>
</dbReference>
<evidence type="ECO:0000313" key="2">
    <source>
        <dbReference type="Proteomes" id="UP000032545"/>
    </source>
</evidence>
<dbReference type="PATRIC" id="fig|1502723.3.peg.5001"/>
<proteinExistence type="predicted"/>
<dbReference type="Gene3D" id="2.160.20.80">
    <property type="entry name" value="E3 ubiquitin-protein ligase SopA"/>
    <property type="match status" value="2"/>
</dbReference>
<comment type="caution">
    <text evidence="1">The sequence shown here is derived from an EMBL/GenBank/DDBJ whole genome shotgun (WGS) entry which is preliminary data.</text>
</comment>
<name>A0A0D8BM30_9ACTN</name>
<organism evidence="1 2">
    <name type="scientific">Frankia torreyi</name>
    <dbReference type="NCBI Taxonomy" id="1856"/>
    <lineage>
        <taxon>Bacteria</taxon>
        <taxon>Bacillati</taxon>
        <taxon>Actinomycetota</taxon>
        <taxon>Actinomycetes</taxon>
        <taxon>Frankiales</taxon>
        <taxon>Frankiaceae</taxon>
        <taxon>Frankia</taxon>
    </lineage>
</organism>
<dbReference type="AlphaFoldDB" id="A0A0D8BM30"/>
<dbReference type="PANTHER" id="PTHR14136:SF17">
    <property type="entry name" value="BTB_POZ DOMAIN-CONTAINING PROTEIN KCTD9"/>
    <property type="match status" value="1"/>
</dbReference>
<dbReference type="EMBL" id="JYFN01000006">
    <property type="protein sequence ID" value="KJE24487.1"/>
    <property type="molecule type" value="Genomic_DNA"/>
</dbReference>
<accession>A0A0D8BM30</accession>
<dbReference type="RefSeq" id="WP_044883948.1">
    <property type="nucleotide sequence ID" value="NZ_JYFN01000006.1"/>
</dbReference>
<dbReference type="InterPro" id="IPR051082">
    <property type="entry name" value="Pentapeptide-BTB/POZ_domain"/>
</dbReference>
<dbReference type="Proteomes" id="UP000032545">
    <property type="component" value="Unassembled WGS sequence"/>
</dbReference>
<reference evidence="2" key="1">
    <citation type="submission" date="2015-02" db="EMBL/GenBank/DDBJ databases">
        <title>Draft Genome of Frankia sp. CpI1-S.</title>
        <authorList>
            <person name="Oshone R.T."/>
            <person name="Ngom M."/>
            <person name="Ghodhbane-Gtari F."/>
            <person name="Gtari M."/>
            <person name="Morris K."/>
            <person name="Thomas K."/>
            <person name="Sen A."/>
            <person name="Tisa L.S."/>
        </authorList>
    </citation>
    <scope>NUCLEOTIDE SEQUENCE [LARGE SCALE GENOMIC DNA]</scope>
    <source>
        <strain evidence="2">CpI1-S</strain>
    </source>
</reference>
<evidence type="ECO:0000313" key="1">
    <source>
        <dbReference type="EMBL" id="KJE24487.1"/>
    </source>
</evidence>
<sequence length="441" mass="48485">MASKEHVNLLSQGVDGWNEWRRKHPDVRPEFSGVTFREANLVGAELNGGDFRDTRFVDTQLYGANLRAADFTSTQSPVSAHILSVRGFEEVHDYRGGADLGGTDLSCADLSGANLSEANLRRASLERATLDQASLRRTDLFRANLSGADLSYADLREATLVDATIAPSVWQHDIHFGSGSYVGTNSYGIIVSYAEFDDEGSESKITPNLMGANLRGADLRSTTLVEANLEGADLTGCHVYGISAWGLRMSGATQKDLVITAPGEPVVTVDDLEVAQFVHLMLNNGKIRNVIDTITSKAVLILGRFTAPRKEILDSLKDQLRRRGYLPIMFDFDGPASRNLTETVSTLAHLARFIVADISDAKSIPQELMRIVPSLPSVPVQPLIQSSHTEYGMFKDFRDYPWVLQPYVYDDPSQLLASLEQQIIRPAAEKADEIRARRATS</sequence>